<keyword evidence="5" id="KW-1185">Reference proteome</keyword>
<feature type="compositionally biased region" description="Basic and acidic residues" evidence="2">
    <location>
        <begin position="34"/>
        <end position="57"/>
    </location>
</feature>
<evidence type="ECO:0000259" key="3">
    <source>
        <dbReference type="PROSITE" id="PS50157"/>
    </source>
</evidence>
<evidence type="ECO:0000256" key="2">
    <source>
        <dbReference type="SAM" id="MobiDB-lite"/>
    </source>
</evidence>
<dbReference type="Proteomes" id="UP001159364">
    <property type="component" value="Linkage Group LG03"/>
</dbReference>
<dbReference type="PANTHER" id="PTHR47591">
    <property type="entry name" value="ZINC FINGER PROTEIN ZAT2-RELATED"/>
    <property type="match status" value="1"/>
</dbReference>
<organism evidence="4 5">
    <name type="scientific">Erythroxylum novogranatense</name>
    <dbReference type="NCBI Taxonomy" id="1862640"/>
    <lineage>
        <taxon>Eukaryota</taxon>
        <taxon>Viridiplantae</taxon>
        <taxon>Streptophyta</taxon>
        <taxon>Embryophyta</taxon>
        <taxon>Tracheophyta</taxon>
        <taxon>Spermatophyta</taxon>
        <taxon>Magnoliopsida</taxon>
        <taxon>eudicotyledons</taxon>
        <taxon>Gunneridae</taxon>
        <taxon>Pentapetalae</taxon>
        <taxon>rosids</taxon>
        <taxon>fabids</taxon>
        <taxon>Malpighiales</taxon>
        <taxon>Erythroxylaceae</taxon>
        <taxon>Erythroxylum</taxon>
    </lineage>
</organism>
<feature type="compositionally biased region" description="Polar residues" evidence="2">
    <location>
        <begin position="87"/>
        <end position="100"/>
    </location>
</feature>
<dbReference type="PANTHER" id="PTHR47591:SF13">
    <property type="entry name" value="OS02G0293900 PROTEIN"/>
    <property type="match status" value="1"/>
</dbReference>
<protein>
    <recommendedName>
        <fullName evidence="3">C2H2-type domain-containing protein</fullName>
    </recommendedName>
</protein>
<feature type="compositionally biased region" description="Acidic residues" evidence="2">
    <location>
        <begin position="332"/>
        <end position="345"/>
    </location>
</feature>
<feature type="compositionally biased region" description="Basic and acidic residues" evidence="2">
    <location>
        <begin position="74"/>
        <end position="83"/>
    </location>
</feature>
<keyword evidence="1" id="KW-0863">Zinc-finger</keyword>
<feature type="compositionally biased region" description="Basic and acidic residues" evidence="2">
    <location>
        <begin position="147"/>
        <end position="172"/>
    </location>
</feature>
<reference evidence="4 5" key="1">
    <citation type="submission" date="2021-09" db="EMBL/GenBank/DDBJ databases">
        <title>Genomic insights and catalytic innovation underlie evolution of tropane alkaloids biosynthesis.</title>
        <authorList>
            <person name="Wang Y.-J."/>
            <person name="Tian T."/>
            <person name="Huang J.-P."/>
            <person name="Huang S.-X."/>
        </authorList>
    </citation>
    <scope>NUCLEOTIDE SEQUENCE [LARGE SCALE GENOMIC DNA]</scope>
    <source>
        <strain evidence="4">KIB-2018</strain>
        <tissue evidence="4">Leaf</tissue>
    </source>
</reference>
<evidence type="ECO:0000256" key="1">
    <source>
        <dbReference type="PROSITE-ProRule" id="PRU00042"/>
    </source>
</evidence>
<keyword evidence="1" id="KW-0862">Zinc</keyword>
<dbReference type="PROSITE" id="PS00028">
    <property type="entry name" value="ZINC_FINGER_C2H2_1"/>
    <property type="match status" value="1"/>
</dbReference>
<feature type="domain" description="C2H2-type" evidence="3">
    <location>
        <begin position="194"/>
        <end position="221"/>
    </location>
</feature>
<keyword evidence="1" id="KW-0479">Metal-binding</keyword>
<dbReference type="PROSITE" id="PS50157">
    <property type="entry name" value="ZINC_FINGER_C2H2_2"/>
    <property type="match status" value="1"/>
</dbReference>
<evidence type="ECO:0000313" key="5">
    <source>
        <dbReference type="Proteomes" id="UP001159364"/>
    </source>
</evidence>
<gene>
    <name evidence="4" type="ORF">K2173_023491</name>
</gene>
<feature type="region of interest" description="Disordered" evidence="2">
    <location>
        <begin position="210"/>
        <end position="240"/>
    </location>
</feature>
<evidence type="ECO:0000313" key="4">
    <source>
        <dbReference type="EMBL" id="KAJ8771166.1"/>
    </source>
</evidence>
<dbReference type="EMBL" id="JAIWQS010000003">
    <property type="protein sequence ID" value="KAJ8771166.1"/>
    <property type="molecule type" value="Genomic_DNA"/>
</dbReference>
<dbReference type="AlphaFoldDB" id="A0AAV8TX98"/>
<accession>A0AAV8TX98</accession>
<comment type="caution">
    <text evidence="4">The sequence shown here is derived from an EMBL/GenBank/DDBJ whole genome shotgun (WGS) entry which is preliminary data.</text>
</comment>
<name>A0AAV8TX98_9ROSI</name>
<dbReference type="InterPro" id="IPR013087">
    <property type="entry name" value="Znf_C2H2_type"/>
</dbReference>
<feature type="region of interest" description="Disordered" evidence="2">
    <location>
        <begin position="270"/>
        <end position="345"/>
    </location>
</feature>
<dbReference type="GO" id="GO:0008270">
    <property type="term" value="F:zinc ion binding"/>
    <property type="evidence" value="ECO:0007669"/>
    <property type="project" value="UniProtKB-KW"/>
</dbReference>
<proteinExistence type="predicted"/>
<sequence length="345" mass="36626">MSSPNKSSEAKFSDGLETSPKNDELNENVVPSHETVHVPVDEIEGSKADPSPGHDAEGSSVKAEQEIGISDVITDPHHDHDEIEGSPVSTKPTAQEIGSSSDDHPKPSNPEFEGSPFTDMIKGSPPATEKPTLEIEGSSGMVSPGAEKGKTHAEEGSSEKRPENSSKGKEISSSDAGEEITLGESDDPTLPSDLVCPVCSKTFSSRRGVYGHLRAHPERTKRGLAGLPPPVRSPATPKPISVLDRQRKILAKQLAPTLLHLGQAALERLSQAQASEEGPVRLGSLPSGKTVQDFDINCTPPSEEDEDPSDPPTSPPARVDRGFDLNLPPPPENDEEDYDTGDGDN</sequence>
<feature type="compositionally biased region" description="Basic and acidic residues" evidence="2">
    <location>
        <begin position="8"/>
        <end position="24"/>
    </location>
</feature>
<feature type="region of interest" description="Disordered" evidence="2">
    <location>
        <begin position="1"/>
        <end position="194"/>
    </location>
</feature>